<dbReference type="AlphaFoldDB" id="A0A192H486"/>
<dbReference type="SUPFAM" id="SSF49777">
    <property type="entry name" value="PEBP-like"/>
    <property type="match status" value="1"/>
</dbReference>
<dbReference type="Pfam" id="PF01161">
    <property type="entry name" value="PBP"/>
    <property type="match status" value="1"/>
</dbReference>
<dbReference type="GeneID" id="42982721"/>
<protein>
    <submittedName>
        <fullName evidence="1">Uncharacterized protein</fullName>
    </submittedName>
</protein>
<dbReference type="PANTHER" id="PTHR30289:SF1">
    <property type="entry name" value="PEBP (PHOSPHATIDYLETHANOLAMINE-BINDING PROTEIN) FAMILY PROTEIN"/>
    <property type="match status" value="1"/>
</dbReference>
<dbReference type="Gene3D" id="3.90.280.10">
    <property type="entry name" value="PEBP-like"/>
    <property type="match status" value="1"/>
</dbReference>
<dbReference type="OrthoDB" id="9797506at2"/>
<dbReference type="CDD" id="cd00865">
    <property type="entry name" value="PEBP_bact_arch"/>
    <property type="match status" value="1"/>
</dbReference>
<dbReference type="InterPro" id="IPR036610">
    <property type="entry name" value="PEBP-like_sf"/>
</dbReference>
<dbReference type="STRING" id="375175.AYR53_10665"/>
<dbReference type="EMBL" id="CP014873">
    <property type="protein sequence ID" value="ANK63185.1"/>
    <property type="molecule type" value="Genomic_DNA"/>
</dbReference>
<dbReference type="InterPro" id="IPR005247">
    <property type="entry name" value="YbhB_YbcL/LppC-like"/>
</dbReference>
<dbReference type="PANTHER" id="PTHR30289">
    <property type="entry name" value="UNCHARACTERIZED PROTEIN YBCL-RELATED"/>
    <property type="match status" value="1"/>
</dbReference>
<dbReference type="RefSeq" id="WP_068224928.1">
    <property type="nucleotide sequence ID" value="NZ_CP014623.1"/>
</dbReference>
<dbReference type="KEGG" id="lbt:AYR52_05635"/>
<sequence length="169" mass="19123">MKITVPTENGYLANRYSKHATQNEYYNKNPFISFPIQVADLPTGTKTWALTLLDFDAVSVSGFPWIHWIAANIPATEQQLPENASREKTDILIQGKNSLASPFIGEKDPLSNEHYIGPTPPDKDHDYQLTVYALDQQLELKPGYWLNDFLHQSEAHTLATEQLVLKGRV</sequence>
<reference evidence="1 2" key="1">
    <citation type="submission" date="2016-03" db="EMBL/GenBank/DDBJ databases">
        <title>Pediococcus and Lactobacillus from brewery environment - whole genome sequencing and assembly.</title>
        <authorList>
            <person name="Behr J."/>
            <person name="Geissler A.J."/>
            <person name="Vogel R.F."/>
        </authorList>
    </citation>
    <scope>NUCLEOTIDE SEQUENCE [LARGE SCALE GENOMIC DNA]</scope>
    <source>
        <strain evidence="1 2">TMW 1.1989</strain>
    </source>
</reference>
<name>A0A192H486_9LACO</name>
<accession>A0A192H486</accession>
<keyword evidence="2" id="KW-1185">Reference proteome</keyword>
<proteinExistence type="predicted"/>
<evidence type="ECO:0000313" key="1">
    <source>
        <dbReference type="EMBL" id="ANK63185.1"/>
    </source>
</evidence>
<evidence type="ECO:0000313" key="2">
    <source>
        <dbReference type="Proteomes" id="UP000078582"/>
    </source>
</evidence>
<gene>
    <name evidence="1" type="ORF">AYR53_10665</name>
</gene>
<organism evidence="1 2">
    <name type="scientific">Loigolactobacillus backii</name>
    <dbReference type="NCBI Taxonomy" id="375175"/>
    <lineage>
        <taxon>Bacteria</taxon>
        <taxon>Bacillati</taxon>
        <taxon>Bacillota</taxon>
        <taxon>Bacilli</taxon>
        <taxon>Lactobacillales</taxon>
        <taxon>Lactobacillaceae</taxon>
        <taxon>Loigolactobacillus</taxon>
    </lineage>
</organism>
<dbReference type="NCBIfam" id="TIGR00481">
    <property type="entry name" value="YbhB/YbcL family Raf kinase inhibitor-like protein"/>
    <property type="match status" value="1"/>
</dbReference>
<dbReference type="Proteomes" id="UP000078582">
    <property type="component" value="Chromosome"/>
</dbReference>
<dbReference type="InterPro" id="IPR008914">
    <property type="entry name" value="PEBP"/>
</dbReference>